<dbReference type="InterPro" id="IPR036691">
    <property type="entry name" value="Endo/exonu/phosph_ase_sf"/>
</dbReference>
<dbReference type="AlphaFoldDB" id="A0A183TGI9"/>
<keyword evidence="2" id="KW-1185">Reference proteome</keyword>
<dbReference type="Proteomes" id="UP000275846">
    <property type="component" value="Unassembled WGS sequence"/>
</dbReference>
<accession>A0A183TGI9</accession>
<dbReference type="Gene3D" id="3.60.10.10">
    <property type="entry name" value="Endonuclease/exonuclease/phosphatase"/>
    <property type="match status" value="1"/>
</dbReference>
<reference evidence="1 2" key="2">
    <citation type="submission" date="2018-11" db="EMBL/GenBank/DDBJ databases">
        <authorList>
            <consortium name="Pathogen Informatics"/>
        </authorList>
    </citation>
    <scope>NUCLEOTIDE SEQUENCE [LARGE SCALE GENOMIC DNA]</scope>
    <source>
        <strain evidence="1 2">NST_G2</strain>
    </source>
</reference>
<proteinExistence type="predicted"/>
<evidence type="ECO:0000313" key="3">
    <source>
        <dbReference type="WBParaSite" id="SSLN_0001617801-mRNA-1"/>
    </source>
</evidence>
<name>A0A183TGI9_SCHSO</name>
<dbReference type="EMBL" id="UYSU01040098">
    <property type="protein sequence ID" value="VDM01973.1"/>
    <property type="molecule type" value="Genomic_DNA"/>
</dbReference>
<reference evidence="3" key="1">
    <citation type="submission" date="2016-06" db="UniProtKB">
        <authorList>
            <consortium name="WormBaseParasite"/>
        </authorList>
    </citation>
    <scope>IDENTIFICATION</scope>
</reference>
<gene>
    <name evidence="1" type="ORF">SSLN_LOCUS15587</name>
</gene>
<dbReference type="WBParaSite" id="SSLN_0001617801-mRNA-1">
    <property type="protein sequence ID" value="SSLN_0001617801-mRNA-1"/>
    <property type="gene ID" value="SSLN_0001617801"/>
</dbReference>
<organism evidence="3">
    <name type="scientific">Schistocephalus solidus</name>
    <name type="common">Tapeworm</name>
    <dbReference type="NCBI Taxonomy" id="70667"/>
    <lineage>
        <taxon>Eukaryota</taxon>
        <taxon>Metazoa</taxon>
        <taxon>Spiralia</taxon>
        <taxon>Lophotrochozoa</taxon>
        <taxon>Platyhelminthes</taxon>
        <taxon>Cestoda</taxon>
        <taxon>Eucestoda</taxon>
        <taxon>Diphyllobothriidea</taxon>
        <taxon>Diphyllobothriidae</taxon>
        <taxon>Schistocephalus</taxon>
    </lineage>
</organism>
<evidence type="ECO:0000313" key="1">
    <source>
        <dbReference type="EMBL" id="VDM01973.1"/>
    </source>
</evidence>
<evidence type="ECO:0000313" key="2">
    <source>
        <dbReference type="Proteomes" id="UP000275846"/>
    </source>
</evidence>
<dbReference type="SUPFAM" id="SSF56219">
    <property type="entry name" value="DNase I-like"/>
    <property type="match status" value="1"/>
</dbReference>
<sequence>MLGLTSFSAGRGLQIAKYAVVKLKQTTIPPRPHTPRHTLQAARVSPLTLAAWNVRSLLDNPRSKRPEWRHALVARELARYKVDIAALSETRFPEQGQPEEVGSAYIFFWSGRPKAEQRDAGAAFAILNDIVGRLPCLPQGINGRLMSLRLPLR</sequence>
<protein>
    <submittedName>
        <fullName evidence="3">Endo/exonuclease/phosphatase domain-containing protein</fullName>
    </submittedName>
</protein>
<dbReference type="OrthoDB" id="410381at2759"/>